<feature type="non-terminal residue" evidence="2">
    <location>
        <position position="1"/>
    </location>
</feature>
<feature type="compositionally biased region" description="Polar residues" evidence="1">
    <location>
        <begin position="42"/>
        <end position="54"/>
    </location>
</feature>
<dbReference type="AlphaFoldDB" id="A0A0S7ET00"/>
<reference evidence="2" key="1">
    <citation type="submission" date="2014-12" db="EMBL/GenBank/DDBJ databases">
        <title>Parallel Evolution in Life History Adaptation Evident in the Tissue-Specific Poeciliopsis prolifica transcriptome.</title>
        <authorList>
            <person name="Jue N.K."/>
            <person name="Foley R.J."/>
            <person name="Obergfell C."/>
            <person name="Reznick D.N."/>
            <person name="O'Neill R.J."/>
            <person name="O'Neill M.J."/>
        </authorList>
    </citation>
    <scope>NUCLEOTIDE SEQUENCE</scope>
</reference>
<name>A0A0S7ET00_9TELE</name>
<feature type="compositionally biased region" description="Basic and acidic residues" evidence="1">
    <location>
        <begin position="63"/>
        <end position="93"/>
    </location>
</feature>
<accession>A0A0S7ET00</accession>
<protein>
    <submittedName>
        <fullName evidence="2">PPUP9036</fullName>
    </submittedName>
</protein>
<gene>
    <name evidence="2" type="primary">PPUP9036</name>
</gene>
<feature type="region of interest" description="Disordered" evidence="1">
    <location>
        <begin position="42"/>
        <end position="93"/>
    </location>
</feature>
<evidence type="ECO:0000256" key="1">
    <source>
        <dbReference type="SAM" id="MobiDB-lite"/>
    </source>
</evidence>
<sequence length="108" mass="12388">APFSPVWKQSKVWGESELCTGSGLTENQRVITQNMGLKWMEQQAQSNPYASACTQPKRRKRKADGLSSKREVKRAEWQEQTRKSEGEASEVGKRQKVRLRLRLLISGR</sequence>
<organism evidence="2">
    <name type="scientific">Poeciliopsis prolifica</name>
    <name type="common">blackstripe livebearer</name>
    <dbReference type="NCBI Taxonomy" id="188132"/>
    <lineage>
        <taxon>Eukaryota</taxon>
        <taxon>Metazoa</taxon>
        <taxon>Chordata</taxon>
        <taxon>Craniata</taxon>
        <taxon>Vertebrata</taxon>
        <taxon>Euteleostomi</taxon>
        <taxon>Actinopterygii</taxon>
        <taxon>Neopterygii</taxon>
        <taxon>Teleostei</taxon>
        <taxon>Neoteleostei</taxon>
        <taxon>Acanthomorphata</taxon>
        <taxon>Ovalentaria</taxon>
        <taxon>Atherinomorphae</taxon>
        <taxon>Cyprinodontiformes</taxon>
        <taxon>Poeciliidae</taxon>
        <taxon>Poeciliinae</taxon>
        <taxon>Poeciliopsis</taxon>
    </lineage>
</organism>
<proteinExistence type="predicted"/>
<dbReference type="EMBL" id="GBYX01476340">
    <property type="protein sequence ID" value="JAO05337.1"/>
    <property type="molecule type" value="Transcribed_RNA"/>
</dbReference>
<evidence type="ECO:0000313" key="2">
    <source>
        <dbReference type="EMBL" id="JAO05337.1"/>
    </source>
</evidence>